<dbReference type="FunFam" id="1.10.287.950:FF:000001">
    <property type="entry name" value="Methyl-accepting chemotaxis sensory transducer"/>
    <property type="match status" value="1"/>
</dbReference>
<dbReference type="GO" id="GO:0005886">
    <property type="term" value="C:plasma membrane"/>
    <property type="evidence" value="ECO:0007669"/>
    <property type="project" value="TreeGrafter"/>
</dbReference>
<keyword evidence="2" id="KW-0488">Methylation</keyword>
<dbReference type="CDD" id="cd11386">
    <property type="entry name" value="MCP_signal"/>
    <property type="match status" value="1"/>
</dbReference>
<dbReference type="Gene3D" id="1.10.287.950">
    <property type="entry name" value="Methyl-accepting chemotaxis protein"/>
    <property type="match status" value="1"/>
</dbReference>
<keyword evidence="4" id="KW-0807">Transducer</keyword>
<dbReference type="RefSeq" id="WP_161074626.1">
    <property type="nucleotide sequence ID" value="NZ_WWCU01000036.1"/>
</dbReference>
<dbReference type="PANTHER" id="PTHR43531">
    <property type="entry name" value="PROTEIN ICFG"/>
    <property type="match status" value="1"/>
</dbReference>
<evidence type="ECO:0000256" key="3">
    <source>
        <dbReference type="ARBA" id="ARBA00029447"/>
    </source>
</evidence>
<feature type="transmembrane region" description="Helical" evidence="5">
    <location>
        <begin position="189"/>
        <end position="209"/>
    </location>
</feature>
<comment type="similarity">
    <text evidence="3">Belongs to the methyl-accepting chemotaxis (MCP) protein family.</text>
</comment>
<dbReference type="PANTHER" id="PTHR43531:SF14">
    <property type="entry name" value="METHYL-ACCEPTING CHEMOTAXIS PROTEIN I-RELATED"/>
    <property type="match status" value="1"/>
</dbReference>
<dbReference type="Proteomes" id="UP000450676">
    <property type="component" value="Unassembled WGS sequence"/>
</dbReference>
<dbReference type="GO" id="GO:0006935">
    <property type="term" value="P:chemotaxis"/>
    <property type="evidence" value="ECO:0007669"/>
    <property type="project" value="TreeGrafter"/>
</dbReference>
<keyword evidence="5" id="KW-0472">Membrane</keyword>
<evidence type="ECO:0000256" key="5">
    <source>
        <dbReference type="SAM" id="Phobius"/>
    </source>
</evidence>
<dbReference type="PROSITE" id="PS50885">
    <property type="entry name" value="HAMP"/>
    <property type="match status" value="1"/>
</dbReference>
<name>A0A7X4KPJ1_9BURK</name>
<evidence type="ECO:0000313" key="9">
    <source>
        <dbReference type="Proteomes" id="UP000450676"/>
    </source>
</evidence>
<dbReference type="Gene3D" id="6.10.340.10">
    <property type="match status" value="1"/>
</dbReference>
<dbReference type="CDD" id="cd06225">
    <property type="entry name" value="HAMP"/>
    <property type="match status" value="1"/>
</dbReference>
<accession>A0A7X4KPJ1</accession>
<dbReference type="SMART" id="SM00283">
    <property type="entry name" value="MA"/>
    <property type="match status" value="1"/>
</dbReference>
<evidence type="ECO:0000259" key="7">
    <source>
        <dbReference type="PROSITE" id="PS50885"/>
    </source>
</evidence>
<gene>
    <name evidence="8" type="ORF">GTP77_23700</name>
</gene>
<dbReference type="SUPFAM" id="SSF58104">
    <property type="entry name" value="Methyl-accepting chemotaxis protein (MCP) signaling domain"/>
    <property type="match status" value="1"/>
</dbReference>
<evidence type="ECO:0000256" key="4">
    <source>
        <dbReference type="PROSITE-ProRule" id="PRU00284"/>
    </source>
</evidence>
<feature type="domain" description="HAMP" evidence="7">
    <location>
        <begin position="211"/>
        <end position="263"/>
    </location>
</feature>
<evidence type="ECO:0000256" key="2">
    <source>
        <dbReference type="ARBA" id="ARBA00022481"/>
    </source>
</evidence>
<proteinExistence type="inferred from homology"/>
<dbReference type="Pfam" id="PF00015">
    <property type="entry name" value="MCPsignal"/>
    <property type="match status" value="1"/>
</dbReference>
<dbReference type="InterPro" id="IPR024478">
    <property type="entry name" value="HlyB_4HB_MCP"/>
</dbReference>
<evidence type="ECO:0000259" key="6">
    <source>
        <dbReference type="PROSITE" id="PS50111"/>
    </source>
</evidence>
<dbReference type="CDD" id="cd19411">
    <property type="entry name" value="MCP2201-like_sensor"/>
    <property type="match status" value="1"/>
</dbReference>
<dbReference type="Pfam" id="PF12729">
    <property type="entry name" value="4HB_MCP_1"/>
    <property type="match status" value="1"/>
</dbReference>
<keyword evidence="9" id="KW-1185">Reference proteome</keyword>
<keyword evidence="5" id="KW-1133">Transmembrane helix</keyword>
<dbReference type="Pfam" id="PF00672">
    <property type="entry name" value="HAMP"/>
    <property type="match status" value="1"/>
</dbReference>
<dbReference type="SMART" id="SM00304">
    <property type="entry name" value="HAMP"/>
    <property type="match status" value="1"/>
</dbReference>
<comment type="caution">
    <text evidence="8">The sequence shown here is derived from an EMBL/GenBank/DDBJ whole genome shotgun (WGS) entry which is preliminary data.</text>
</comment>
<dbReference type="GO" id="GO:0007165">
    <property type="term" value="P:signal transduction"/>
    <property type="evidence" value="ECO:0007669"/>
    <property type="project" value="UniProtKB-KW"/>
</dbReference>
<dbReference type="InterPro" id="IPR003660">
    <property type="entry name" value="HAMP_dom"/>
</dbReference>
<dbReference type="InterPro" id="IPR047347">
    <property type="entry name" value="YvaQ-like_sensor"/>
</dbReference>
<dbReference type="EMBL" id="WWCU01000036">
    <property type="protein sequence ID" value="MYN10333.1"/>
    <property type="molecule type" value="Genomic_DNA"/>
</dbReference>
<sequence>MLNNLNIGKRLLLGFAVLLLCALIAVGVGVQRLQAVAQASATLLDEPLATERMVSDWYRIIYAGIRRNLAIAKASDAAMAQFFAAEVAESTRESVELQKRIEPQMKSPRELALWQELAAVRKDYVGVRDQAIALKKEGKAEEVAQLVDQRFIPLARVYGEKIKELQNEQRATINRMAAEIQQVYRTSRVLLVVLAVLMVLFVAVCAWLLTNSITRPLAQAVQVARRVAAGDLTADIGAGSGDETGQLLDALRDMNGKLSGLVAGVRSATDQMATASQQIAAGNADLSSRTESQASALEQTASSMEELTGTVRRNASHAQQANALVVSASGVAEQGGAVVGRVVQTMDGIRDSSRKIADIIGVIDGIAFQTNILALNAAVEAARAGEQGRGFAVVASEVRNLAQRSATAAREIKALIAGSVEQVELGGKLVDQAGATMQEIVRSVRGVADIMQDITQASQAQSDGIGQVNIAVTEMDGMTQQNAALVEQAAAAAASMVQQAGALAQAVSVFKLGEAEGRVAVHPAMRRRLAVNS</sequence>
<evidence type="ECO:0000256" key="1">
    <source>
        <dbReference type="ARBA" id="ARBA00004370"/>
    </source>
</evidence>
<dbReference type="AlphaFoldDB" id="A0A7X4KPJ1"/>
<dbReference type="InterPro" id="IPR004089">
    <property type="entry name" value="MCPsignal_dom"/>
</dbReference>
<comment type="subcellular location">
    <subcellularLocation>
        <location evidence="1">Membrane</location>
    </subcellularLocation>
</comment>
<organism evidence="8 9">
    <name type="scientific">Pseudoduganella aquatica</name>
    <dbReference type="NCBI Taxonomy" id="2660641"/>
    <lineage>
        <taxon>Bacteria</taxon>
        <taxon>Pseudomonadati</taxon>
        <taxon>Pseudomonadota</taxon>
        <taxon>Betaproteobacteria</taxon>
        <taxon>Burkholderiales</taxon>
        <taxon>Oxalobacteraceae</taxon>
        <taxon>Telluria group</taxon>
        <taxon>Pseudoduganella</taxon>
    </lineage>
</organism>
<reference evidence="8 9" key="1">
    <citation type="submission" date="2019-12" db="EMBL/GenBank/DDBJ databases">
        <title>Novel species isolated from a subtropical stream in China.</title>
        <authorList>
            <person name="Lu H."/>
        </authorList>
    </citation>
    <scope>NUCLEOTIDE SEQUENCE [LARGE SCALE GENOMIC DNA]</scope>
    <source>
        <strain evidence="8 9">FT127W</strain>
    </source>
</reference>
<dbReference type="PROSITE" id="PS50111">
    <property type="entry name" value="CHEMOTAXIS_TRANSDUC_2"/>
    <property type="match status" value="1"/>
</dbReference>
<keyword evidence="5" id="KW-0812">Transmembrane</keyword>
<protein>
    <submittedName>
        <fullName evidence="8">HAMP domain-containing protein</fullName>
    </submittedName>
</protein>
<dbReference type="InterPro" id="IPR051310">
    <property type="entry name" value="MCP_chemotaxis"/>
</dbReference>
<evidence type="ECO:0000313" key="8">
    <source>
        <dbReference type="EMBL" id="MYN10333.1"/>
    </source>
</evidence>
<feature type="domain" description="Methyl-accepting transducer" evidence="6">
    <location>
        <begin position="268"/>
        <end position="497"/>
    </location>
</feature>
<dbReference type="GO" id="GO:0004888">
    <property type="term" value="F:transmembrane signaling receptor activity"/>
    <property type="evidence" value="ECO:0007669"/>
    <property type="project" value="TreeGrafter"/>
</dbReference>